<dbReference type="OrthoDB" id="9805913at2"/>
<dbReference type="InterPro" id="IPR012893">
    <property type="entry name" value="HipA-like_C"/>
</dbReference>
<comment type="similarity">
    <text evidence="1">Belongs to the HipA Ser/Thr kinase family.</text>
</comment>
<evidence type="ECO:0000313" key="5">
    <source>
        <dbReference type="EMBL" id="AGY60298.1"/>
    </source>
</evidence>
<dbReference type="PATRIC" id="fig|1183438.3.peg.3990"/>
<dbReference type="EC" id="2.7.11.1" evidence="5"/>
<keyword evidence="6" id="KW-1185">Reference proteome</keyword>
<dbReference type="STRING" id="1183438.GKIL_4052"/>
<feature type="domain" description="HipA-like C-terminal" evidence="4">
    <location>
        <begin position="342"/>
        <end position="578"/>
    </location>
</feature>
<dbReference type="InterPro" id="IPR052028">
    <property type="entry name" value="HipA_Ser/Thr_kinase"/>
</dbReference>
<evidence type="ECO:0000313" key="6">
    <source>
        <dbReference type="Proteomes" id="UP000017396"/>
    </source>
</evidence>
<accession>U5QN39</accession>
<keyword evidence="3" id="KW-0418">Kinase</keyword>
<dbReference type="eggNOG" id="COG3550">
    <property type="taxonomic scope" value="Bacteria"/>
</dbReference>
<evidence type="ECO:0000256" key="3">
    <source>
        <dbReference type="ARBA" id="ARBA00022777"/>
    </source>
</evidence>
<proteinExistence type="inferred from homology"/>
<dbReference type="AlphaFoldDB" id="U5QN39"/>
<organism evidence="5 6">
    <name type="scientific">Gloeobacter kilaueensis (strain ATCC BAA-2537 / CCAP 1431/1 / ULC 316 / JS1)</name>
    <dbReference type="NCBI Taxonomy" id="1183438"/>
    <lineage>
        <taxon>Bacteria</taxon>
        <taxon>Bacillati</taxon>
        <taxon>Cyanobacteriota</taxon>
        <taxon>Cyanophyceae</taxon>
        <taxon>Gloeobacterales</taxon>
        <taxon>Gloeobacteraceae</taxon>
        <taxon>Gloeobacter</taxon>
    </lineage>
</organism>
<dbReference type="Gene3D" id="1.10.1070.20">
    <property type="match status" value="1"/>
</dbReference>
<reference evidence="5 6" key="1">
    <citation type="journal article" date="2013" name="PLoS ONE">
        <title>Cultivation and Complete Genome Sequencing of Gloeobacter kilaueensis sp. nov., from a Lava Cave in Kilauea Caldera, Hawai'i.</title>
        <authorList>
            <person name="Saw J.H."/>
            <person name="Schatz M."/>
            <person name="Brown M.V."/>
            <person name="Kunkel D.D."/>
            <person name="Foster J.S."/>
            <person name="Shick H."/>
            <person name="Christensen S."/>
            <person name="Hou S."/>
            <person name="Wan X."/>
            <person name="Donachie S.P."/>
        </authorList>
    </citation>
    <scope>NUCLEOTIDE SEQUENCE [LARGE SCALE GENOMIC DNA]</scope>
    <source>
        <strain evidence="6">JS</strain>
    </source>
</reference>
<dbReference type="Pfam" id="PF07804">
    <property type="entry name" value="HipA_C"/>
    <property type="match status" value="1"/>
</dbReference>
<dbReference type="GO" id="GO:0004674">
    <property type="term" value="F:protein serine/threonine kinase activity"/>
    <property type="evidence" value="ECO:0007669"/>
    <property type="project" value="UniProtKB-EC"/>
</dbReference>
<protein>
    <submittedName>
        <fullName evidence="5">HipA</fullName>
        <ecNumber evidence="5">2.7.11.1</ecNumber>
    </submittedName>
</protein>
<sequence length="613" mass="68339">MALYLIGLNLDSPTAHYRAERGYLVQLLRGIYVDATDDVDAVVLQHAVRIAKYLYPNTYLSAASAILLGPTADGRLFLSGRRKQRTRIRTLEIIQNQAPAYPSVAPTLVKDSLGEISVDVSAIRQSLLEAFRRRSEQSASIDPAMKQALVERLVSEYGSPSKAADAVWALARENQWYREGEEAEQWLLRQPPIVVSNAETGITFHITWHGVPLGRLRNDGFEWRWLLEKVDLISPVRDTVPGQLPPFISSLLPEGWTEEVLQTDDEREVLLGGRRYLSNIAIVDDLAKLASLPVDVLDGRLARWMQEGRFVGAYAGPGRGHIAKGFEWAVAELYRDRDTPRLSGVQIKAPMYLNALGQLLDARGRPFTHILKPAGAAGFEATPIVEWTALELAKRMEFVVPAHALVEMPEQLPPALVVERFDIRCGLEDNQQLYCQEDFCSLLNISSAKKYGSTIEQVAKTLRSVSTEPEADLLLLWRRALFAWLIADGDMHLKNLAVLRIAVPGERSFLSVRLAPVYDTLTTRVFPGMAQDRMALKLNGKNDRLQASDFLTLARTIGIKVSTAEQALAQMTSKLASAVRDICLPALAYYGPQGLEKFTQLQQIVETRCKKMA</sequence>
<dbReference type="HOGENOM" id="CLU_481340_0_0_3"/>
<dbReference type="EMBL" id="CP003587">
    <property type="protein sequence ID" value="AGY60298.1"/>
    <property type="molecule type" value="Genomic_DNA"/>
</dbReference>
<evidence type="ECO:0000256" key="2">
    <source>
        <dbReference type="ARBA" id="ARBA00022679"/>
    </source>
</evidence>
<dbReference type="RefSeq" id="WP_023175638.1">
    <property type="nucleotide sequence ID" value="NC_022600.1"/>
</dbReference>
<name>U5QN39_GLOK1</name>
<dbReference type="GO" id="GO:0005829">
    <property type="term" value="C:cytosol"/>
    <property type="evidence" value="ECO:0007669"/>
    <property type="project" value="TreeGrafter"/>
</dbReference>
<gene>
    <name evidence="5" type="primary">hipA</name>
    <name evidence="5" type="ORF">GKIL_4052</name>
</gene>
<evidence type="ECO:0000256" key="1">
    <source>
        <dbReference type="ARBA" id="ARBA00010164"/>
    </source>
</evidence>
<dbReference type="Proteomes" id="UP000017396">
    <property type="component" value="Chromosome"/>
</dbReference>
<dbReference type="PANTHER" id="PTHR37419">
    <property type="entry name" value="SERINE/THREONINE-PROTEIN KINASE TOXIN HIPA"/>
    <property type="match status" value="1"/>
</dbReference>
<dbReference type="PANTHER" id="PTHR37419:SF1">
    <property type="entry name" value="SERINE_THREONINE-PROTEIN KINASE TOXIN HIPA"/>
    <property type="match status" value="1"/>
</dbReference>
<evidence type="ECO:0000259" key="4">
    <source>
        <dbReference type="Pfam" id="PF07804"/>
    </source>
</evidence>
<keyword evidence="2 5" id="KW-0808">Transferase</keyword>
<dbReference type="KEGG" id="glj:GKIL_4052"/>